<name>A0AAV5HD09_9ROSI</name>
<protein>
    <submittedName>
        <fullName evidence="1">Uncharacterized protein</fullName>
    </submittedName>
</protein>
<proteinExistence type="predicted"/>
<dbReference type="EMBL" id="BPVZ01000001">
    <property type="protein sequence ID" value="GKU86692.1"/>
    <property type="molecule type" value="Genomic_DNA"/>
</dbReference>
<evidence type="ECO:0000313" key="2">
    <source>
        <dbReference type="Proteomes" id="UP001054252"/>
    </source>
</evidence>
<keyword evidence="2" id="KW-1185">Reference proteome</keyword>
<reference evidence="1 2" key="1">
    <citation type="journal article" date="2021" name="Commun. Biol.">
        <title>The genome of Shorea leprosula (Dipterocarpaceae) highlights the ecological relevance of drought in aseasonal tropical rainforests.</title>
        <authorList>
            <person name="Ng K.K.S."/>
            <person name="Kobayashi M.J."/>
            <person name="Fawcett J.A."/>
            <person name="Hatakeyama M."/>
            <person name="Paape T."/>
            <person name="Ng C.H."/>
            <person name="Ang C.C."/>
            <person name="Tnah L.H."/>
            <person name="Lee C.T."/>
            <person name="Nishiyama T."/>
            <person name="Sese J."/>
            <person name="O'Brien M.J."/>
            <person name="Copetti D."/>
            <person name="Mohd Noor M.I."/>
            <person name="Ong R.C."/>
            <person name="Putra M."/>
            <person name="Sireger I.Z."/>
            <person name="Indrioko S."/>
            <person name="Kosugi Y."/>
            <person name="Izuno A."/>
            <person name="Isagi Y."/>
            <person name="Lee S.L."/>
            <person name="Shimizu K.K."/>
        </authorList>
    </citation>
    <scope>NUCLEOTIDE SEQUENCE [LARGE SCALE GENOMIC DNA]</scope>
    <source>
        <strain evidence="1">214</strain>
    </source>
</reference>
<comment type="caution">
    <text evidence="1">The sequence shown here is derived from an EMBL/GenBank/DDBJ whole genome shotgun (WGS) entry which is preliminary data.</text>
</comment>
<sequence length="41" mass="4815">MRMVYLANFLLPQTLQPKELIPSLLKKILCMPGLKQDMLER</sequence>
<organism evidence="1 2">
    <name type="scientific">Rubroshorea leprosula</name>
    <dbReference type="NCBI Taxonomy" id="152421"/>
    <lineage>
        <taxon>Eukaryota</taxon>
        <taxon>Viridiplantae</taxon>
        <taxon>Streptophyta</taxon>
        <taxon>Embryophyta</taxon>
        <taxon>Tracheophyta</taxon>
        <taxon>Spermatophyta</taxon>
        <taxon>Magnoliopsida</taxon>
        <taxon>eudicotyledons</taxon>
        <taxon>Gunneridae</taxon>
        <taxon>Pentapetalae</taxon>
        <taxon>rosids</taxon>
        <taxon>malvids</taxon>
        <taxon>Malvales</taxon>
        <taxon>Dipterocarpaceae</taxon>
        <taxon>Rubroshorea</taxon>
    </lineage>
</organism>
<evidence type="ECO:0000313" key="1">
    <source>
        <dbReference type="EMBL" id="GKU86692.1"/>
    </source>
</evidence>
<dbReference type="AlphaFoldDB" id="A0AAV5HD09"/>
<gene>
    <name evidence="1" type="ORF">SLEP1_g1184</name>
</gene>
<dbReference type="Proteomes" id="UP001054252">
    <property type="component" value="Unassembled WGS sequence"/>
</dbReference>
<accession>A0AAV5HD09</accession>